<dbReference type="PANTHER" id="PTHR44591:SF3">
    <property type="entry name" value="RESPONSE REGULATORY DOMAIN-CONTAINING PROTEIN"/>
    <property type="match status" value="1"/>
</dbReference>
<dbReference type="Pfam" id="PF00072">
    <property type="entry name" value="Response_reg"/>
    <property type="match status" value="1"/>
</dbReference>
<keyword evidence="5" id="KW-1185">Reference proteome</keyword>
<dbReference type="CDD" id="cd17574">
    <property type="entry name" value="REC_OmpR"/>
    <property type="match status" value="1"/>
</dbReference>
<dbReference type="PROSITE" id="PS50110">
    <property type="entry name" value="RESPONSE_REGULATORY"/>
    <property type="match status" value="1"/>
</dbReference>
<evidence type="ECO:0000259" key="3">
    <source>
        <dbReference type="PROSITE" id="PS50110"/>
    </source>
</evidence>
<dbReference type="InterPro" id="IPR050595">
    <property type="entry name" value="Bact_response_regulator"/>
</dbReference>
<dbReference type="AlphaFoldDB" id="A0A844YGE1"/>
<proteinExistence type="predicted"/>
<dbReference type="InterPro" id="IPR011006">
    <property type="entry name" value="CheY-like_superfamily"/>
</dbReference>
<dbReference type="EMBL" id="WTYN01000001">
    <property type="protein sequence ID" value="MXO62094.1"/>
    <property type="molecule type" value="Genomic_DNA"/>
</dbReference>
<evidence type="ECO:0000313" key="5">
    <source>
        <dbReference type="Proteomes" id="UP000445582"/>
    </source>
</evidence>
<dbReference type="Proteomes" id="UP000445582">
    <property type="component" value="Unassembled WGS sequence"/>
</dbReference>
<protein>
    <submittedName>
        <fullName evidence="4">Response regulator</fullName>
    </submittedName>
</protein>
<dbReference type="RefSeq" id="WP_160671541.1">
    <property type="nucleotide sequence ID" value="NZ_WTYN01000001.1"/>
</dbReference>
<dbReference type="GO" id="GO:0000160">
    <property type="term" value="P:phosphorelay signal transduction system"/>
    <property type="evidence" value="ECO:0007669"/>
    <property type="project" value="InterPro"/>
</dbReference>
<gene>
    <name evidence="4" type="ORF">GRI48_03625</name>
</gene>
<feature type="domain" description="Response regulatory" evidence="3">
    <location>
        <begin position="3"/>
        <end position="119"/>
    </location>
</feature>
<name>A0A844YGE1_9SPHN</name>
<sequence>MAHILIADDDEIVAELACNILMDEGHACGWVSDGEQARKLLEWRRPDLLLLDQDMPGVHGSRLLRELRNSELYYDLPIIMFTALTGKADEDQARYHGAQDYVRKPFEPERLASAVADVLAARADRPKHLELQEVLRRNAGWETGDRAEGRRSLA</sequence>
<dbReference type="Gene3D" id="3.40.50.2300">
    <property type="match status" value="1"/>
</dbReference>
<dbReference type="SUPFAM" id="SSF52172">
    <property type="entry name" value="CheY-like"/>
    <property type="match status" value="1"/>
</dbReference>
<feature type="modified residue" description="4-aspartylphosphate" evidence="2">
    <location>
        <position position="52"/>
    </location>
</feature>
<dbReference type="InterPro" id="IPR001789">
    <property type="entry name" value="Sig_transdc_resp-reg_receiver"/>
</dbReference>
<dbReference type="PANTHER" id="PTHR44591">
    <property type="entry name" value="STRESS RESPONSE REGULATOR PROTEIN 1"/>
    <property type="match status" value="1"/>
</dbReference>
<evidence type="ECO:0000256" key="1">
    <source>
        <dbReference type="ARBA" id="ARBA00022553"/>
    </source>
</evidence>
<keyword evidence="1 2" id="KW-0597">Phosphoprotein</keyword>
<comment type="caution">
    <text evidence="4">The sequence shown here is derived from an EMBL/GenBank/DDBJ whole genome shotgun (WGS) entry which is preliminary data.</text>
</comment>
<evidence type="ECO:0000313" key="4">
    <source>
        <dbReference type="EMBL" id="MXO62094.1"/>
    </source>
</evidence>
<reference evidence="4 5" key="1">
    <citation type="submission" date="2019-12" db="EMBL/GenBank/DDBJ databases">
        <title>Genomic-based taxomic classification of the family Erythrobacteraceae.</title>
        <authorList>
            <person name="Xu L."/>
        </authorList>
    </citation>
    <scope>NUCLEOTIDE SEQUENCE [LARGE SCALE GENOMIC DNA]</scope>
    <source>
        <strain evidence="4 5">MCCC 1A09965</strain>
    </source>
</reference>
<dbReference type="SMART" id="SM00448">
    <property type="entry name" value="REC"/>
    <property type="match status" value="1"/>
</dbReference>
<organism evidence="4 5">
    <name type="scientific">Qipengyuania oceanensis</name>
    <dbReference type="NCBI Taxonomy" id="1463597"/>
    <lineage>
        <taxon>Bacteria</taxon>
        <taxon>Pseudomonadati</taxon>
        <taxon>Pseudomonadota</taxon>
        <taxon>Alphaproteobacteria</taxon>
        <taxon>Sphingomonadales</taxon>
        <taxon>Erythrobacteraceae</taxon>
        <taxon>Qipengyuania</taxon>
    </lineage>
</organism>
<evidence type="ECO:0000256" key="2">
    <source>
        <dbReference type="PROSITE-ProRule" id="PRU00169"/>
    </source>
</evidence>
<dbReference type="OrthoDB" id="9786548at2"/>
<accession>A0A844YGE1</accession>